<evidence type="ECO:0000256" key="7">
    <source>
        <dbReference type="SAM" id="Phobius"/>
    </source>
</evidence>
<dbReference type="PANTHER" id="PTHR12223">
    <property type="entry name" value="VESICULAR MANNOSE-BINDING LECTIN"/>
    <property type="match status" value="1"/>
</dbReference>
<comment type="subcellular location">
    <subcellularLocation>
        <location evidence="1">Membrane</location>
        <topology evidence="1">Single-pass type I membrane protein</topology>
    </subcellularLocation>
</comment>
<dbReference type="GO" id="GO:0006888">
    <property type="term" value="P:endoplasmic reticulum to Golgi vesicle-mediated transport"/>
    <property type="evidence" value="ECO:0007669"/>
    <property type="project" value="TreeGrafter"/>
</dbReference>
<dbReference type="InterPro" id="IPR013320">
    <property type="entry name" value="ConA-like_dom_sf"/>
</dbReference>
<dbReference type="GO" id="GO:0030134">
    <property type="term" value="C:COPII-coated ER to Golgi transport vesicle"/>
    <property type="evidence" value="ECO:0007669"/>
    <property type="project" value="TreeGrafter"/>
</dbReference>
<feature type="domain" description="L-type lectin-like" evidence="8">
    <location>
        <begin position="1"/>
        <end position="97"/>
    </location>
</feature>
<accession>A0A7D8Z4Z5</accession>
<comment type="caution">
    <text evidence="9">The sequence shown here is derived from an EMBL/GenBank/DDBJ whole genome shotgun (WGS) entry which is preliminary data.</text>
</comment>
<keyword evidence="3" id="KW-0732">Signal</keyword>
<dbReference type="GO" id="GO:0000139">
    <property type="term" value="C:Golgi membrane"/>
    <property type="evidence" value="ECO:0007669"/>
    <property type="project" value="TreeGrafter"/>
</dbReference>
<evidence type="ECO:0000256" key="4">
    <source>
        <dbReference type="ARBA" id="ARBA00022989"/>
    </source>
</evidence>
<gene>
    <name evidence="9" type="ORF">VHUM_01871</name>
</gene>
<dbReference type="SUPFAM" id="SSF49899">
    <property type="entry name" value="Concanavalin A-like lectins/glucanases"/>
    <property type="match status" value="1"/>
</dbReference>
<evidence type="ECO:0000259" key="8">
    <source>
        <dbReference type="PROSITE" id="PS51328"/>
    </source>
</evidence>
<dbReference type="InterPro" id="IPR051136">
    <property type="entry name" value="Intracellular_Lectin-GPT"/>
</dbReference>
<evidence type="ECO:0000256" key="1">
    <source>
        <dbReference type="ARBA" id="ARBA00004479"/>
    </source>
</evidence>
<dbReference type="OrthoDB" id="270293at2759"/>
<protein>
    <recommendedName>
        <fullName evidence="8">L-type lectin-like domain-containing protein</fullName>
    </recommendedName>
</protein>
<reference evidence="9 10" key="1">
    <citation type="journal article" date="2019" name="PLoS Genet.">
        <title>Convergent evolution of linked mating-type loci in basidiomycete fungi.</title>
        <authorList>
            <person name="Sun S."/>
            <person name="Coelho M.A."/>
            <person name="Heitman J."/>
            <person name="Nowrousian M."/>
        </authorList>
    </citation>
    <scope>NUCLEOTIDE SEQUENCE [LARGE SCALE GENOMIC DNA]</scope>
    <source>
        <strain evidence="9 10">CBS 4282</strain>
    </source>
</reference>
<dbReference type="EMBL" id="QKWK01000004">
    <property type="protein sequence ID" value="TXT11120.1"/>
    <property type="molecule type" value="Genomic_DNA"/>
</dbReference>
<keyword evidence="10" id="KW-1185">Reference proteome</keyword>
<name>A0A7D8Z4Z5_VANHU</name>
<dbReference type="GO" id="GO:0005793">
    <property type="term" value="C:endoplasmic reticulum-Golgi intermediate compartment"/>
    <property type="evidence" value="ECO:0007669"/>
    <property type="project" value="TreeGrafter"/>
</dbReference>
<organism evidence="9 10">
    <name type="scientific">Vanrija humicola</name>
    <name type="common">Yeast</name>
    <name type="synonym">Cryptococcus humicola</name>
    <dbReference type="NCBI Taxonomy" id="5417"/>
    <lineage>
        <taxon>Eukaryota</taxon>
        <taxon>Fungi</taxon>
        <taxon>Dikarya</taxon>
        <taxon>Basidiomycota</taxon>
        <taxon>Agaricomycotina</taxon>
        <taxon>Tremellomycetes</taxon>
        <taxon>Trichosporonales</taxon>
        <taxon>Trichosporonaceae</taxon>
        <taxon>Vanrija</taxon>
    </lineage>
</organism>
<dbReference type="InterPro" id="IPR005052">
    <property type="entry name" value="Lectin_leg"/>
</dbReference>
<dbReference type="PANTHER" id="PTHR12223:SF45">
    <property type="entry name" value="RE50040P"/>
    <property type="match status" value="1"/>
</dbReference>
<dbReference type="PROSITE" id="PS51328">
    <property type="entry name" value="L_LECTIN_LIKE"/>
    <property type="match status" value="1"/>
</dbReference>
<dbReference type="Pfam" id="PF03388">
    <property type="entry name" value="Lectin_leg-like"/>
    <property type="match status" value="1"/>
</dbReference>
<dbReference type="GO" id="GO:0005789">
    <property type="term" value="C:endoplasmic reticulum membrane"/>
    <property type="evidence" value="ECO:0007669"/>
    <property type="project" value="TreeGrafter"/>
</dbReference>
<feature type="region of interest" description="Disordered" evidence="6">
    <location>
        <begin position="124"/>
        <end position="143"/>
    </location>
</feature>
<keyword evidence="5 7" id="KW-0472">Membrane</keyword>
<dbReference type="AlphaFoldDB" id="A0A7D8Z4Z5"/>
<feature type="transmembrane region" description="Helical" evidence="7">
    <location>
        <begin position="148"/>
        <end position="177"/>
    </location>
</feature>
<dbReference type="Proteomes" id="UP000473826">
    <property type="component" value="Unassembled WGS sequence"/>
</dbReference>
<keyword evidence="2 7" id="KW-0812">Transmembrane</keyword>
<evidence type="ECO:0000256" key="5">
    <source>
        <dbReference type="ARBA" id="ARBA00023136"/>
    </source>
</evidence>
<evidence type="ECO:0000313" key="10">
    <source>
        <dbReference type="Proteomes" id="UP000473826"/>
    </source>
</evidence>
<proteinExistence type="predicted"/>
<evidence type="ECO:0000256" key="2">
    <source>
        <dbReference type="ARBA" id="ARBA00022692"/>
    </source>
</evidence>
<evidence type="ECO:0000313" key="9">
    <source>
        <dbReference type="EMBL" id="TXT11120.1"/>
    </source>
</evidence>
<evidence type="ECO:0000256" key="3">
    <source>
        <dbReference type="ARBA" id="ARBA00022729"/>
    </source>
</evidence>
<dbReference type="GO" id="GO:0005537">
    <property type="term" value="F:D-mannose binding"/>
    <property type="evidence" value="ECO:0007669"/>
    <property type="project" value="TreeGrafter"/>
</dbReference>
<evidence type="ECO:0000256" key="6">
    <source>
        <dbReference type="SAM" id="MobiDB-lite"/>
    </source>
</evidence>
<sequence length="185" mass="20095">MLGDGQTKYDLDGDNAAHELAACSENFRRRDVATKARLSYVHGQGLQVQLHLKEWDKWETCFQTKIDLPDNPYLGFSAVTGALSDNHDIVSVATYSATILPQFRATGPGGKQQPLAAPVVANKGSTWSRDGAPGRKPTSSSSRGATGWFLFFLKAIGLLAFVAFAVAAYVSCLKICLSVRRSEQR</sequence>
<dbReference type="Gene3D" id="2.60.120.200">
    <property type="match status" value="1"/>
</dbReference>
<keyword evidence="4 7" id="KW-1133">Transmembrane helix</keyword>
<dbReference type="CDD" id="cd07308">
    <property type="entry name" value="lectin_leg-like"/>
    <property type="match status" value="1"/>
</dbReference>